<evidence type="ECO:0000259" key="1">
    <source>
        <dbReference type="Pfam" id="PF19328"/>
    </source>
</evidence>
<keyword evidence="2" id="KW-0808">Transferase</keyword>
<dbReference type="InterPro" id="IPR045760">
    <property type="entry name" value="DAP_DH_C"/>
</dbReference>
<dbReference type="Proteomes" id="UP001500957">
    <property type="component" value="Unassembled WGS sequence"/>
</dbReference>
<accession>A0ABN1GQI3</accession>
<dbReference type="GO" id="GO:0016301">
    <property type="term" value="F:kinase activity"/>
    <property type="evidence" value="ECO:0007669"/>
    <property type="project" value="UniProtKB-KW"/>
</dbReference>
<dbReference type="Pfam" id="PF19328">
    <property type="entry name" value="DAP_DH_C"/>
    <property type="match status" value="1"/>
</dbReference>
<keyword evidence="3" id="KW-1185">Reference proteome</keyword>
<dbReference type="InterPro" id="IPR036291">
    <property type="entry name" value="NAD(P)-bd_dom_sf"/>
</dbReference>
<dbReference type="Gene3D" id="3.40.50.720">
    <property type="entry name" value="NAD(P)-binding Rossmann-like Domain"/>
    <property type="match status" value="1"/>
</dbReference>
<dbReference type="SUPFAM" id="SSF51735">
    <property type="entry name" value="NAD(P)-binding Rossmann-fold domains"/>
    <property type="match status" value="1"/>
</dbReference>
<keyword evidence="2" id="KW-0418">Kinase</keyword>
<dbReference type="RefSeq" id="WP_344603856.1">
    <property type="nucleotide sequence ID" value="NZ_BAAAHE010000014.1"/>
</dbReference>
<comment type="caution">
    <text evidence="2">The sequence shown here is derived from an EMBL/GenBank/DDBJ whole genome shotgun (WGS) entry which is preliminary data.</text>
</comment>
<feature type="domain" description="2,4-diaminopentanoate dehydrogenase C-terminal" evidence="1">
    <location>
        <begin position="144"/>
        <end position="349"/>
    </location>
</feature>
<evidence type="ECO:0000313" key="2">
    <source>
        <dbReference type="EMBL" id="GAA0616545.1"/>
    </source>
</evidence>
<evidence type="ECO:0000313" key="3">
    <source>
        <dbReference type="Proteomes" id="UP001500957"/>
    </source>
</evidence>
<sequence>MIRVAQWGTGNVGSLALGAILDDSTLALVALKVGRPENVGRDAADLAKRRSGAGSTGVLATDDSSVVLAARPDCVLYMDHDRDRGPQVIDELCALLSRGVNVVATTMPMLVHPDGAGPEVRARLQEACVAGGSSFLCTGIEPGFTADVLVLQFASLCRDVRSVRVAEAMNVASYRTKWRSGLGNDIRSDGETYRPGHIARGWTGTMRLLADGLGLELDDVREVRHVAAAGREFEVAAGRYGPDDIAALHFEVQGIVAGEPRLVVEHTYRLLDDVGPEWTQPVDPGRRTTRIRIGGTPEVDVTMSLGGEGLDPTDQGVLGTAMRAVHAIPLVVAAAPGLRTNVDLPTRSQMPRQPKNVSA</sequence>
<protein>
    <submittedName>
        <fullName evidence="2">Diacylglycerol kinase</fullName>
    </submittedName>
</protein>
<name>A0ABN1GQI3_9ACTN</name>
<gene>
    <name evidence="2" type="ORF">GCM10009547_18270</name>
</gene>
<organism evidence="2 3">
    <name type="scientific">Sporichthya brevicatena</name>
    <dbReference type="NCBI Taxonomy" id="171442"/>
    <lineage>
        <taxon>Bacteria</taxon>
        <taxon>Bacillati</taxon>
        <taxon>Actinomycetota</taxon>
        <taxon>Actinomycetes</taxon>
        <taxon>Sporichthyales</taxon>
        <taxon>Sporichthyaceae</taxon>
        <taxon>Sporichthya</taxon>
    </lineage>
</organism>
<reference evidence="2 3" key="1">
    <citation type="journal article" date="2019" name="Int. J. Syst. Evol. Microbiol.">
        <title>The Global Catalogue of Microorganisms (GCM) 10K type strain sequencing project: providing services to taxonomists for standard genome sequencing and annotation.</title>
        <authorList>
            <consortium name="The Broad Institute Genomics Platform"/>
            <consortium name="The Broad Institute Genome Sequencing Center for Infectious Disease"/>
            <person name="Wu L."/>
            <person name="Ma J."/>
        </authorList>
    </citation>
    <scope>NUCLEOTIDE SEQUENCE [LARGE SCALE GENOMIC DNA]</scope>
    <source>
        <strain evidence="2 3">JCM 10671</strain>
    </source>
</reference>
<dbReference type="CDD" id="cd24146">
    <property type="entry name" value="nat-AmDH_N_like"/>
    <property type="match status" value="1"/>
</dbReference>
<dbReference type="EMBL" id="BAAAHE010000014">
    <property type="protein sequence ID" value="GAA0616545.1"/>
    <property type="molecule type" value="Genomic_DNA"/>
</dbReference>
<proteinExistence type="predicted"/>